<dbReference type="InterPro" id="IPR013424">
    <property type="entry name" value="Ice-binding_C"/>
</dbReference>
<organism evidence="1 2">
    <name type="scientific">Moorena bouillonii PNG</name>
    <dbReference type="NCBI Taxonomy" id="568701"/>
    <lineage>
        <taxon>Bacteria</taxon>
        <taxon>Bacillati</taxon>
        <taxon>Cyanobacteriota</taxon>
        <taxon>Cyanophyceae</taxon>
        <taxon>Coleofasciculales</taxon>
        <taxon>Coleofasciculaceae</taxon>
        <taxon>Moorena</taxon>
    </lineage>
</organism>
<accession>A0A1U7N585</accession>
<dbReference type="EMBL" id="MKZS01000001">
    <property type="protein sequence ID" value="OLT61091.1"/>
    <property type="molecule type" value="Genomic_DNA"/>
</dbReference>
<dbReference type="Proteomes" id="UP000186657">
    <property type="component" value="Unassembled WGS sequence"/>
</dbReference>
<dbReference type="RefSeq" id="WP_075901906.1">
    <property type="nucleotide sequence ID" value="NZ_MKZS01000001.1"/>
</dbReference>
<reference evidence="1 2" key="1">
    <citation type="submission" date="2016-10" db="EMBL/GenBank/DDBJ databases">
        <title>Comparative genomics uncovers the prolific and rare metabolic potential of the cyanobacterial genus Moorea.</title>
        <authorList>
            <person name="Leao T."/>
            <person name="Castelao G."/>
            <person name="Korobeynikov A."/>
            <person name="Monroe E.A."/>
            <person name="Podell S."/>
            <person name="Glukhov E."/>
            <person name="Allen E."/>
            <person name="Gerwick W.H."/>
            <person name="Gerwick L."/>
        </authorList>
    </citation>
    <scope>NUCLEOTIDE SEQUENCE [LARGE SCALE GENOMIC DNA]</scope>
    <source>
        <strain evidence="1 2">PNG5-198</strain>
    </source>
</reference>
<protein>
    <recommendedName>
        <fullName evidence="3">PEP-CTERM protein-sorting domain-containing protein</fullName>
    </recommendedName>
</protein>
<gene>
    <name evidence="1" type="ORF">BJP37_20800</name>
</gene>
<evidence type="ECO:0000313" key="1">
    <source>
        <dbReference type="EMBL" id="OLT61091.1"/>
    </source>
</evidence>
<proteinExistence type="predicted"/>
<evidence type="ECO:0000313" key="2">
    <source>
        <dbReference type="Proteomes" id="UP000186657"/>
    </source>
</evidence>
<dbReference type="AlphaFoldDB" id="A0A1U7N585"/>
<evidence type="ECO:0008006" key="3">
    <source>
        <dbReference type="Google" id="ProtNLM"/>
    </source>
</evidence>
<comment type="caution">
    <text evidence="1">The sequence shown here is derived from an EMBL/GenBank/DDBJ whole genome shotgun (WGS) entry which is preliminary data.</text>
</comment>
<dbReference type="NCBIfam" id="TIGR02595">
    <property type="entry name" value="PEP_CTERM"/>
    <property type="match status" value="1"/>
</dbReference>
<name>A0A1U7N585_9CYAN</name>
<sequence>MFKGQSICQKLALITTGAALSLAVIDTNPVQAITITYEFGAAGFSGKFSYDDANETRSEFFASNPDVPVIELTYPVDEIEFFFNNRTYTKADSTIEPVWSIFTGFAEGEQLHWSTEDFSFTGGNSPAPGFPEFFTVFEIDGEFVETASFRRIENEPPASVPESGTVIGLSLLGLGWLSQRKIASSPKV</sequence>
<keyword evidence="2" id="KW-1185">Reference proteome</keyword>